<accession>A0A4R4EDY9</accession>
<dbReference type="Gene3D" id="3.90.1300.10">
    <property type="entry name" value="Amidase signature (AS) domain"/>
    <property type="match status" value="1"/>
</dbReference>
<evidence type="ECO:0000259" key="1">
    <source>
        <dbReference type="Pfam" id="PF01425"/>
    </source>
</evidence>
<dbReference type="InterPro" id="IPR036928">
    <property type="entry name" value="AS_sf"/>
</dbReference>
<proteinExistence type="predicted"/>
<evidence type="ECO:0000313" key="2">
    <source>
        <dbReference type="EMBL" id="TCZ77423.1"/>
    </source>
</evidence>
<dbReference type="EMBL" id="SKFG01000009">
    <property type="protein sequence ID" value="TCZ77423.1"/>
    <property type="molecule type" value="Genomic_DNA"/>
</dbReference>
<dbReference type="Pfam" id="PF01425">
    <property type="entry name" value="Amidase"/>
    <property type="match status" value="1"/>
</dbReference>
<dbReference type="PROSITE" id="PS00571">
    <property type="entry name" value="AMIDASES"/>
    <property type="match status" value="1"/>
</dbReference>
<dbReference type="Proteomes" id="UP000295418">
    <property type="component" value="Unassembled WGS sequence"/>
</dbReference>
<reference evidence="2 3" key="1">
    <citation type="submission" date="2019-03" db="EMBL/GenBank/DDBJ databases">
        <authorList>
            <person name="Kim M.K.M."/>
        </authorList>
    </citation>
    <scope>NUCLEOTIDE SEQUENCE [LARGE SCALE GENOMIC DNA]</scope>
    <source>
        <strain evidence="2 3">18JY21-1</strain>
    </source>
</reference>
<evidence type="ECO:0000313" key="3">
    <source>
        <dbReference type="Proteomes" id="UP000295418"/>
    </source>
</evidence>
<sequence>MSILDLDASTLAGYIRQGTVTSLEATEAYIEHLKRINPSVNCLVEERFELARHEARQCDDELASNQNIKGRLYGVPISMKEAFDVAGMRTTGGLRHRKNLVMDHDAAIVELLRHEGAIILGKSNTPTLCFCQETDNKLYGRTNNPWDLSRTVGGSSGGEAALIAAGGAALGIGSDIGGSIRFPSHFNGIIGFKSGAYQVKDDGAYPPFPHPLQERMLGIGAIAKSVRDARLVNDILALAQPIKRNLSDFSITLPIDQVKYEVSAQTMLLLKDLKLELEEAIQVVDEQPPMYEQSALLWQQIMSIDGASNVVNAASGKRLLKPMRHWLQERIAGNSEWHRYLLWALVGARTFKPSKQQMAKLNEQINLGNQLIQEYLQHKLLILPVYHSPALPHGQVYKEIFAISKSFLKYMPFVAYANTWGLPSLVIPIGEENGLPVSIQIISSIGNEDAIFSLGEKIESRFRGWKRAIL</sequence>
<protein>
    <submittedName>
        <fullName evidence="2">Amidase</fullName>
    </submittedName>
</protein>
<organism evidence="2 3">
    <name type="scientific">Paenibacillus albiflavus</name>
    <dbReference type="NCBI Taxonomy" id="2545760"/>
    <lineage>
        <taxon>Bacteria</taxon>
        <taxon>Bacillati</taxon>
        <taxon>Bacillota</taxon>
        <taxon>Bacilli</taxon>
        <taxon>Bacillales</taxon>
        <taxon>Paenibacillaceae</taxon>
        <taxon>Paenibacillus</taxon>
    </lineage>
</organism>
<dbReference type="PANTHER" id="PTHR43372">
    <property type="entry name" value="FATTY-ACID AMIDE HYDROLASE"/>
    <property type="match status" value="1"/>
</dbReference>
<dbReference type="AlphaFoldDB" id="A0A4R4EDY9"/>
<keyword evidence="3" id="KW-1185">Reference proteome</keyword>
<dbReference type="OrthoDB" id="9811471at2"/>
<dbReference type="PANTHER" id="PTHR43372:SF4">
    <property type="entry name" value="FATTY-ACID AMIDE HYDROLASE 2"/>
    <property type="match status" value="1"/>
</dbReference>
<dbReference type="SUPFAM" id="SSF75304">
    <property type="entry name" value="Amidase signature (AS) enzymes"/>
    <property type="match status" value="1"/>
</dbReference>
<dbReference type="InterPro" id="IPR052739">
    <property type="entry name" value="FAAH2"/>
</dbReference>
<gene>
    <name evidence="2" type="ORF">E0485_10530</name>
</gene>
<dbReference type="InterPro" id="IPR020556">
    <property type="entry name" value="Amidase_CS"/>
</dbReference>
<comment type="caution">
    <text evidence="2">The sequence shown here is derived from an EMBL/GenBank/DDBJ whole genome shotgun (WGS) entry which is preliminary data.</text>
</comment>
<dbReference type="GO" id="GO:0012505">
    <property type="term" value="C:endomembrane system"/>
    <property type="evidence" value="ECO:0007669"/>
    <property type="project" value="TreeGrafter"/>
</dbReference>
<name>A0A4R4EDY9_9BACL</name>
<feature type="domain" description="Amidase" evidence="1">
    <location>
        <begin position="24"/>
        <end position="450"/>
    </location>
</feature>
<dbReference type="InterPro" id="IPR023631">
    <property type="entry name" value="Amidase_dom"/>
</dbReference>
<dbReference type="RefSeq" id="WP_132417994.1">
    <property type="nucleotide sequence ID" value="NZ_SKFG01000009.1"/>
</dbReference>